<protein>
    <submittedName>
        <fullName evidence="2">Tetratricopeptide repeat protein</fullName>
    </submittedName>
</protein>
<dbReference type="GO" id="GO:0000127">
    <property type="term" value="C:transcription factor TFIIIC complex"/>
    <property type="evidence" value="ECO:0007669"/>
    <property type="project" value="TreeGrafter"/>
</dbReference>
<dbReference type="InterPro" id="IPR039340">
    <property type="entry name" value="Tfc4/TFIIIC-102/Sfc4"/>
</dbReference>
<dbReference type="InterPro" id="IPR019734">
    <property type="entry name" value="TPR_rpt"/>
</dbReference>
<organism evidence="2">
    <name type="scientific">candidate division WOR-3 bacterium</name>
    <dbReference type="NCBI Taxonomy" id="2052148"/>
    <lineage>
        <taxon>Bacteria</taxon>
        <taxon>Bacteria division WOR-3</taxon>
    </lineage>
</organism>
<dbReference type="AlphaFoldDB" id="A0A7V3RG40"/>
<dbReference type="SUPFAM" id="SSF48452">
    <property type="entry name" value="TPR-like"/>
    <property type="match status" value="2"/>
</dbReference>
<gene>
    <name evidence="2" type="ORF">ENX68_00420</name>
</gene>
<dbReference type="Pfam" id="PF13176">
    <property type="entry name" value="TPR_7"/>
    <property type="match status" value="1"/>
</dbReference>
<dbReference type="PANTHER" id="PTHR23082:SF0">
    <property type="entry name" value="GENERAL TRANSCRIPTION FACTOR 3C POLYPEPTIDE 3"/>
    <property type="match status" value="1"/>
</dbReference>
<name>A0A7V3RG40_UNCW3</name>
<evidence type="ECO:0000256" key="1">
    <source>
        <dbReference type="PROSITE-ProRule" id="PRU00339"/>
    </source>
</evidence>
<reference evidence="2" key="1">
    <citation type="journal article" date="2020" name="mSystems">
        <title>Genome- and Community-Level Interaction Insights into Carbon Utilization and Element Cycling Functions of Hydrothermarchaeota in Hydrothermal Sediment.</title>
        <authorList>
            <person name="Zhou Z."/>
            <person name="Liu Y."/>
            <person name="Xu W."/>
            <person name="Pan J."/>
            <person name="Luo Z.H."/>
            <person name="Li M."/>
        </authorList>
    </citation>
    <scope>NUCLEOTIDE SEQUENCE [LARGE SCALE GENOMIC DNA]</scope>
    <source>
        <strain evidence="2">SpSt-961</strain>
    </source>
</reference>
<dbReference type="SMART" id="SM00028">
    <property type="entry name" value="TPR"/>
    <property type="match status" value="7"/>
</dbReference>
<dbReference type="Pfam" id="PF13174">
    <property type="entry name" value="TPR_6"/>
    <property type="match status" value="3"/>
</dbReference>
<dbReference type="GO" id="GO:0006383">
    <property type="term" value="P:transcription by RNA polymerase III"/>
    <property type="evidence" value="ECO:0007669"/>
    <property type="project" value="InterPro"/>
</dbReference>
<proteinExistence type="predicted"/>
<dbReference type="PROSITE" id="PS50005">
    <property type="entry name" value="TPR"/>
    <property type="match status" value="1"/>
</dbReference>
<dbReference type="Gene3D" id="1.25.40.10">
    <property type="entry name" value="Tetratricopeptide repeat domain"/>
    <property type="match status" value="4"/>
</dbReference>
<comment type="caution">
    <text evidence="2">The sequence shown here is derived from an EMBL/GenBank/DDBJ whole genome shotgun (WGS) entry which is preliminary data.</text>
</comment>
<evidence type="ECO:0000313" key="2">
    <source>
        <dbReference type="EMBL" id="HGE77451.1"/>
    </source>
</evidence>
<dbReference type="EMBL" id="DTOZ01000017">
    <property type="protein sequence ID" value="HGE77451.1"/>
    <property type="molecule type" value="Genomic_DNA"/>
</dbReference>
<dbReference type="Pfam" id="PF13432">
    <property type="entry name" value="TPR_16"/>
    <property type="match status" value="1"/>
</dbReference>
<accession>A0A7V3RG40</accession>
<sequence length="440" mass="51284">MFLRFPLSELLSLFFLLQSSDIQDSILFYRAYDAYNLENFEEAEGTLLRHLISYPDSRYNAKTLFLLADINFKTGRYQKVIEYCLSLIKKYPDFDTAIHVLLMMGDAYFNLQRFTSAKQVYKRLKKLPLPPEILQRVDLRIHEIAYYEGKFSSLTDALRDFIETYVDTTKSGGIISETMLRIARLHMEKKEYYSALSMLKRLKTTYPESHLLPEVLFEESRINKYLGNVEEYKNSLSLIVTNWNKHPLFPSALIELATSYQEEQKFDSSLYYWTLLKNISGYQDLALKGIADIYYKINFYDEAIVVLQTLIKEFPESKLTAEAYLLWAEILKSQGEDSKAIDILNELSKKSDLKPEIFVKLGEMYYKLNDYQDALRCYLKASENYKEQRDEAARALIKAGDVAKAMGDKVGAKRYYLNARQFAQSVEIKHLAAIKINEVD</sequence>
<keyword evidence="1" id="KW-0802">TPR repeat</keyword>
<dbReference type="InterPro" id="IPR011990">
    <property type="entry name" value="TPR-like_helical_dom_sf"/>
</dbReference>
<dbReference type="PANTHER" id="PTHR23082">
    <property type="entry name" value="TRANSCRIPTION INITIATION FACTOR IIIC TFIIIC , POLYPEPTIDE 3-RELATED"/>
    <property type="match status" value="1"/>
</dbReference>
<feature type="repeat" description="TPR" evidence="1">
    <location>
        <begin position="355"/>
        <end position="388"/>
    </location>
</feature>